<reference evidence="1 2" key="1">
    <citation type="submission" date="2019-08" db="EMBL/GenBank/DDBJ databases">
        <authorList>
            <person name="Seo M.-J."/>
        </authorList>
    </citation>
    <scope>NUCLEOTIDE SEQUENCE [LARGE SCALE GENOMIC DNA]</scope>
    <source>
        <strain evidence="1 2">KIGAM108</strain>
    </source>
</reference>
<proteinExistence type="predicted"/>
<organism evidence="1 2">
    <name type="scientific">Hymenobacter lutimineralis</name>
    <dbReference type="NCBI Taxonomy" id="2606448"/>
    <lineage>
        <taxon>Bacteria</taxon>
        <taxon>Pseudomonadati</taxon>
        <taxon>Bacteroidota</taxon>
        <taxon>Cytophagia</taxon>
        <taxon>Cytophagales</taxon>
        <taxon>Hymenobacteraceae</taxon>
        <taxon>Hymenobacter</taxon>
    </lineage>
</organism>
<evidence type="ECO:0000313" key="1">
    <source>
        <dbReference type="EMBL" id="TYZ14315.1"/>
    </source>
</evidence>
<name>A0A5D6VFY2_9BACT</name>
<sequence>MLSRFVLSIAFVHSLLASSCSNRTSRAQSALEEINEDSELSPIINSMINYGVYDGPFIGEGNQPSPQWALFERLSKRATPSQFITLTNHASPVIRCYAFKALVGIKSDSVFSILTHHLDDTTRLEASSGCFINNEFTGDVMIEQVIPIYERMPRKISAKQVEYVDSILLHDPNNNLSSVVFSIKRLEMNKKITL</sequence>
<comment type="caution">
    <text evidence="1">The sequence shown here is derived from an EMBL/GenBank/DDBJ whole genome shotgun (WGS) entry which is preliminary data.</text>
</comment>
<dbReference type="PROSITE" id="PS51257">
    <property type="entry name" value="PROKAR_LIPOPROTEIN"/>
    <property type="match status" value="1"/>
</dbReference>
<dbReference type="Proteomes" id="UP000322791">
    <property type="component" value="Unassembled WGS sequence"/>
</dbReference>
<keyword evidence="2" id="KW-1185">Reference proteome</keyword>
<dbReference type="RefSeq" id="WP_149069099.1">
    <property type="nucleotide sequence ID" value="NZ_VTHL01000001.1"/>
</dbReference>
<accession>A0A5D6VFY2</accession>
<evidence type="ECO:0000313" key="2">
    <source>
        <dbReference type="Proteomes" id="UP000322791"/>
    </source>
</evidence>
<dbReference type="AlphaFoldDB" id="A0A5D6VFY2"/>
<gene>
    <name evidence="1" type="ORF">FY528_00885</name>
</gene>
<dbReference type="EMBL" id="VTHL01000001">
    <property type="protein sequence ID" value="TYZ14315.1"/>
    <property type="molecule type" value="Genomic_DNA"/>
</dbReference>
<protein>
    <submittedName>
        <fullName evidence="1">Uncharacterized protein</fullName>
    </submittedName>
</protein>